<dbReference type="Proteomes" id="UP000319852">
    <property type="component" value="Chromosome"/>
</dbReference>
<feature type="region of interest" description="Disordered" evidence="1">
    <location>
        <begin position="442"/>
        <end position="468"/>
    </location>
</feature>
<proteinExistence type="predicted"/>
<feature type="chain" id="PRO_5021753041" evidence="3">
    <location>
        <begin position="21"/>
        <end position="839"/>
    </location>
</feature>
<keyword evidence="3" id="KW-0732">Signal</keyword>
<dbReference type="EMBL" id="CP036263">
    <property type="protein sequence ID" value="QDT00308.1"/>
    <property type="molecule type" value="Genomic_DNA"/>
</dbReference>
<dbReference type="KEGG" id="amob:HG15A2_36440"/>
<dbReference type="RefSeq" id="WP_145061721.1">
    <property type="nucleotide sequence ID" value="NZ_CP036263.1"/>
</dbReference>
<evidence type="ECO:0000256" key="1">
    <source>
        <dbReference type="SAM" id="MobiDB-lite"/>
    </source>
</evidence>
<dbReference type="OrthoDB" id="222878at2"/>
<keyword evidence="2" id="KW-1133">Transmembrane helix</keyword>
<keyword evidence="5" id="KW-1185">Reference proteome</keyword>
<feature type="compositionally biased region" description="Basic and acidic residues" evidence="1">
    <location>
        <begin position="37"/>
        <end position="49"/>
    </location>
</feature>
<feature type="region of interest" description="Disordered" evidence="1">
    <location>
        <begin position="812"/>
        <end position="839"/>
    </location>
</feature>
<dbReference type="PROSITE" id="PS51257">
    <property type="entry name" value="PROKAR_LIPOPROTEIN"/>
    <property type="match status" value="1"/>
</dbReference>
<name>A0A517MZT3_9BACT</name>
<organism evidence="4 5">
    <name type="scientific">Adhaeretor mobilis</name>
    <dbReference type="NCBI Taxonomy" id="1930276"/>
    <lineage>
        <taxon>Bacteria</taxon>
        <taxon>Pseudomonadati</taxon>
        <taxon>Planctomycetota</taxon>
        <taxon>Planctomycetia</taxon>
        <taxon>Pirellulales</taxon>
        <taxon>Lacipirellulaceae</taxon>
        <taxon>Adhaeretor</taxon>
    </lineage>
</organism>
<protein>
    <submittedName>
        <fullName evidence="4">Uncharacterized protein</fullName>
    </submittedName>
</protein>
<feature type="transmembrane region" description="Helical" evidence="2">
    <location>
        <begin position="531"/>
        <end position="549"/>
    </location>
</feature>
<feature type="transmembrane region" description="Helical" evidence="2">
    <location>
        <begin position="504"/>
        <end position="524"/>
    </location>
</feature>
<evidence type="ECO:0000313" key="5">
    <source>
        <dbReference type="Proteomes" id="UP000319852"/>
    </source>
</evidence>
<sequence length="839" mass="92471" precursor="true">MKIPLPILALLLLASVTSCLGCGGDTGSADPQTADQTKGEEEAAEKKKKDDYEALPLVPTLSQQIIQADDGGALPLVKPGHWTAVSQLFRANYDDLNGFVTFAPIERKKQQPLPIRYTPYAMQSGRPALLAKNQPKRIEGEIFVPEDSPTLSAVSRLQRSEYGGELIERAYPWTKMPSHQYFFLVLSKEPQKYAFLKTTDTVLAPWQDYNFGENHALHYRVALVDGTKHVSFPANVLTCTSLAYVLWDDVNLDRMQPDQQRALVDWIHWGGRLIVNGPNSLDTLRGSFLDKYLPAEAGASTTLRASDLQTLSSYWGQRTKGKSAPPITPTSPFSAISLKLRPSARYMPNTGRLFAEKTVGLGSVVCSSLQLDERDFINWPGYDGFLNGALLARPARVFDLEPSVGSDLRSTWANYGERRLDAYFTTGMRWFARDMGTQAGVTMEDQPDQSGGWSNYPPGSPERMKSVAERPGGLGSWNDFSPVSSAARESLRVAAGVRVPGSGFVVACLAVYLFVLVPLNWMVFHALGRVEWAWIAAPVIAVAGALVIVQQANLDIGFVRAQTEIGFLELHNDYPRAHLSRYSALYASLSTTYDVEFDDLSAVSKPFPDNDSYELPYGNSRELLSFEKLDKTRLKGLAITSSSTKFVHSEEMLTLGEGIKFSTSSSGASKQIINRLGVDLNDAAVVWRHKDRTTGKFRFDACWLGQLRNGENRAIPWASLPGGTVASGGKSLPFAEERKSVAEFKQERLDIDDLLKLAFQFPVADDPRYTDREQYRLVARLDETLPGARVEPKPSQSVGATVVLAHLQLAPPAVSKPDVNSPSDVAPDRRSNNVLSPLE</sequence>
<evidence type="ECO:0000313" key="4">
    <source>
        <dbReference type="EMBL" id="QDT00308.1"/>
    </source>
</evidence>
<evidence type="ECO:0000256" key="2">
    <source>
        <dbReference type="SAM" id="Phobius"/>
    </source>
</evidence>
<accession>A0A517MZT3</accession>
<feature type="region of interest" description="Disordered" evidence="1">
    <location>
        <begin position="26"/>
        <end position="49"/>
    </location>
</feature>
<evidence type="ECO:0000256" key="3">
    <source>
        <dbReference type="SAM" id="SignalP"/>
    </source>
</evidence>
<keyword evidence="2" id="KW-0812">Transmembrane</keyword>
<keyword evidence="2" id="KW-0472">Membrane</keyword>
<gene>
    <name evidence="4" type="ORF">HG15A2_36440</name>
</gene>
<feature type="signal peptide" evidence="3">
    <location>
        <begin position="1"/>
        <end position="20"/>
    </location>
</feature>
<dbReference type="AlphaFoldDB" id="A0A517MZT3"/>
<reference evidence="4 5" key="1">
    <citation type="submission" date="2019-02" db="EMBL/GenBank/DDBJ databases">
        <title>Deep-cultivation of Planctomycetes and their phenomic and genomic characterization uncovers novel biology.</title>
        <authorList>
            <person name="Wiegand S."/>
            <person name="Jogler M."/>
            <person name="Boedeker C."/>
            <person name="Pinto D."/>
            <person name="Vollmers J."/>
            <person name="Rivas-Marin E."/>
            <person name="Kohn T."/>
            <person name="Peeters S.H."/>
            <person name="Heuer A."/>
            <person name="Rast P."/>
            <person name="Oberbeckmann S."/>
            <person name="Bunk B."/>
            <person name="Jeske O."/>
            <person name="Meyerdierks A."/>
            <person name="Storesund J.E."/>
            <person name="Kallscheuer N."/>
            <person name="Luecker S."/>
            <person name="Lage O.M."/>
            <person name="Pohl T."/>
            <person name="Merkel B.J."/>
            <person name="Hornburger P."/>
            <person name="Mueller R.-W."/>
            <person name="Bruemmer F."/>
            <person name="Labrenz M."/>
            <person name="Spormann A.M."/>
            <person name="Op den Camp H."/>
            <person name="Overmann J."/>
            <person name="Amann R."/>
            <person name="Jetten M.S.M."/>
            <person name="Mascher T."/>
            <person name="Medema M.H."/>
            <person name="Devos D.P."/>
            <person name="Kaster A.-K."/>
            <person name="Ovreas L."/>
            <person name="Rohde M."/>
            <person name="Galperin M.Y."/>
            <person name="Jogler C."/>
        </authorList>
    </citation>
    <scope>NUCLEOTIDE SEQUENCE [LARGE SCALE GENOMIC DNA]</scope>
    <source>
        <strain evidence="4 5">HG15A2</strain>
    </source>
</reference>